<comment type="caution">
    <text evidence="4">The sequence shown here is derived from an EMBL/GenBank/DDBJ whole genome shotgun (WGS) entry which is preliminary data.</text>
</comment>
<dbReference type="GO" id="GO:0000155">
    <property type="term" value="F:phosphorelay sensor kinase activity"/>
    <property type="evidence" value="ECO:0007669"/>
    <property type="project" value="InterPro"/>
</dbReference>
<dbReference type="EC" id="2.7.13.3" evidence="4"/>
<dbReference type="SUPFAM" id="SSF55874">
    <property type="entry name" value="ATPase domain of HSP90 chaperone/DNA topoisomerase II/histidine kinase"/>
    <property type="match status" value="1"/>
</dbReference>
<dbReference type="PROSITE" id="PS50109">
    <property type="entry name" value="HIS_KIN"/>
    <property type="match status" value="1"/>
</dbReference>
<name>A0A839ECQ6_9MICO</name>
<dbReference type="EMBL" id="JACGWX010000002">
    <property type="protein sequence ID" value="MBA8847448.1"/>
    <property type="molecule type" value="Genomic_DNA"/>
</dbReference>
<dbReference type="Gene3D" id="3.30.565.10">
    <property type="entry name" value="Histidine kinase-like ATPase, C-terminal domain"/>
    <property type="match status" value="1"/>
</dbReference>
<protein>
    <submittedName>
        <fullName evidence="4">Two-component system LytT family sensor kinase</fullName>
        <ecNumber evidence="4">2.7.13.3</ecNumber>
    </submittedName>
</protein>
<dbReference type="InterPro" id="IPR010559">
    <property type="entry name" value="Sig_transdc_His_kin_internal"/>
</dbReference>
<evidence type="ECO:0000256" key="2">
    <source>
        <dbReference type="SAM" id="MobiDB-lite"/>
    </source>
</evidence>
<gene>
    <name evidence="4" type="ORF">FHX53_001033</name>
</gene>
<proteinExistence type="predicted"/>
<dbReference type="PANTHER" id="PTHR34220:SF7">
    <property type="entry name" value="SENSOR HISTIDINE KINASE YPDA"/>
    <property type="match status" value="1"/>
</dbReference>
<dbReference type="PANTHER" id="PTHR34220">
    <property type="entry name" value="SENSOR HISTIDINE KINASE YPDA"/>
    <property type="match status" value="1"/>
</dbReference>
<sequence>MPDAALLAVAAFALGIAVTLLAQLIRRQARGVGDLGSDAERATFRTLSLASRAAVHLRGGLDGEGAHRASRYLRTLLGSEAIAVADRTGVVSIDGRGELSAVAARVAASVIDTGQRQLLTGRSAGADARRETLAGDEEAPSDGALQAVGAPVFVNGRVVGAIVAFANRVQAPLVRATTEVAAWCGAQIELGELETSRAALAEAELRALRAQISPHFIYNALSVIASYTSTDPERARDLLLDFADFIRYTLRSQGEFTTLADELTSVHSYVELERARFEERLSVTLRIEPETLATVIPFLSLQPLVENAIRHGLEPREAGGTVVIAARDDGTHTEITVDDDGVGMRPSALRALLTAGGRTDHIGLRNVDARVRSIYGDDHALVIETNEGAGTMVRMRIPKSQPFNETERTAVP</sequence>
<keyword evidence="1 4" id="KW-0418">Kinase</keyword>
<dbReference type="InterPro" id="IPR036890">
    <property type="entry name" value="HATPase_C_sf"/>
</dbReference>
<keyword evidence="5" id="KW-1185">Reference proteome</keyword>
<dbReference type="InterPro" id="IPR050640">
    <property type="entry name" value="Bact_2-comp_sensor_kinase"/>
</dbReference>
<accession>A0A839ECQ6</accession>
<feature type="region of interest" description="Disordered" evidence="2">
    <location>
        <begin position="122"/>
        <end position="141"/>
    </location>
</feature>
<feature type="domain" description="Histidine kinase" evidence="3">
    <location>
        <begin position="233"/>
        <end position="401"/>
    </location>
</feature>
<reference evidence="4 5" key="1">
    <citation type="submission" date="2020-07" db="EMBL/GenBank/DDBJ databases">
        <title>Sequencing the genomes of 1000 actinobacteria strains.</title>
        <authorList>
            <person name="Klenk H.-P."/>
        </authorList>
    </citation>
    <scope>NUCLEOTIDE SEQUENCE [LARGE SCALE GENOMIC DNA]</scope>
    <source>
        <strain evidence="4 5">DSM 19663</strain>
    </source>
</reference>
<dbReference type="InterPro" id="IPR003594">
    <property type="entry name" value="HATPase_dom"/>
</dbReference>
<dbReference type="Proteomes" id="UP000585905">
    <property type="component" value="Unassembled WGS sequence"/>
</dbReference>
<dbReference type="AlphaFoldDB" id="A0A839ECQ6"/>
<dbReference type="SMART" id="SM00387">
    <property type="entry name" value="HATPase_c"/>
    <property type="match status" value="1"/>
</dbReference>
<evidence type="ECO:0000313" key="4">
    <source>
        <dbReference type="EMBL" id="MBA8847448.1"/>
    </source>
</evidence>
<dbReference type="Pfam" id="PF02518">
    <property type="entry name" value="HATPase_c"/>
    <property type="match status" value="1"/>
</dbReference>
<dbReference type="InterPro" id="IPR005467">
    <property type="entry name" value="His_kinase_dom"/>
</dbReference>
<dbReference type="GO" id="GO:0016020">
    <property type="term" value="C:membrane"/>
    <property type="evidence" value="ECO:0007669"/>
    <property type="project" value="InterPro"/>
</dbReference>
<evidence type="ECO:0000313" key="5">
    <source>
        <dbReference type="Proteomes" id="UP000585905"/>
    </source>
</evidence>
<organism evidence="4 5">
    <name type="scientific">Microcella alkalica</name>
    <dbReference type="NCBI Taxonomy" id="355930"/>
    <lineage>
        <taxon>Bacteria</taxon>
        <taxon>Bacillati</taxon>
        <taxon>Actinomycetota</taxon>
        <taxon>Actinomycetes</taxon>
        <taxon>Micrococcales</taxon>
        <taxon>Microbacteriaceae</taxon>
        <taxon>Microcella</taxon>
    </lineage>
</organism>
<evidence type="ECO:0000259" key="3">
    <source>
        <dbReference type="PROSITE" id="PS50109"/>
    </source>
</evidence>
<dbReference type="Pfam" id="PF06580">
    <property type="entry name" value="His_kinase"/>
    <property type="match status" value="1"/>
</dbReference>
<keyword evidence="4" id="KW-0808">Transferase</keyword>
<dbReference type="RefSeq" id="WP_182490290.1">
    <property type="nucleotide sequence ID" value="NZ_BAAAOV010000014.1"/>
</dbReference>
<evidence type="ECO:0000256" key="1">
    <source>
        <dbReference type="ARBA" id="ARBA00022777"/>
    </source>
</evidence>